<evidence type="ECO:0000256" key="3">
    <source>
        <dbReference type="ARBA" id="ARBA00022692"/>
    </source>
</evidence>
<comment type="function">
    <text evidence="7">Required for normal heme biosynthesis.</text>
</comment>
<accession>A0A834KZG0</accession>
<dbReference type="PANTHER" id="PTHR12668">
    <property type="entry name" value="TRANSMEMBRANE PROTEIN 14, 15"/>
    <property type="match status" value="1"/>
</dbReference>
<evidence type="ECO:0000256" key="9">
    <source>
        <dbReference type="SAM" id="Phobius"/>
    </source>
</evidence>
<feature type="transmembrane region" description="Helical" evidence="9">
    <location>
        <begin position="55"/>
        <end position="75"/>
    </location>
</feature>
<dbReference type="InterPro" id="IPR044890">
    <property type="entry name" value="TMEM14_sf"/>
</dbReference>
<dbReference type="GO" id="GO:0006783">
    <property type="term" value="P:heme biosynthetic process"/>
    <property type="evidence" value="ECO:0007669"/>
    <property type="project" value="UniProtKB-KW"/>
</dbReference>
<dbReference type="GO" id="GO:0070453">
    <property type="term" value="P:regulation of heme biosynthetic process"/>
    <property type="evidence" value="ECO:0007669"/>
    <property type="project" value="TreeGrafter"/>
</dbReference>
<dbReference type="GO" id="GO:0031966">
    <property type="term" value="C:mitochondrial membrane"/>
    <property type="evidence" value="ECO:0007669"/>
    <property type="project" value="TreeGrafter"/>
</dbReference>
<feature type="transmembrane region" description="Helical" evidence="9">
    <location>
        <begin position="6"/>
        <end position="23"/>
    </location>
</feature>
<feature type="transmembrane region" description="Helical" evidence="9">
    <location>
        <begin position="30"/>
        <end position="49"/>
    </location>
</feature>
<dbReference type="PANTHER" id="PTHR12668:SF4">
    <property type="entry name" value="TRANSMEMBRANE PROTEIN 14C-RELATED"/>
    <property type="match status" value="1"/>
</dbReference>
<evidence type="ECO:0000256" key="1">
    <source>
        <dbReference type="ARBA" id="ARBA00004141"/>
    </source>
</evidence>
<comment type="caution">
    <text evidence="10">The sequence shown here is derived from an EMBL/GenBank/DDBJ whole genome shotgun (WGS) entry which is preliminary data.</text>
</comment>
<evidence type="ECO:0000256" key="5">
    <source>
        <dbReference type="ARBA" id="ARBA00023133"/>
    </source>
</evidence>
<evidence type="ECO:0000256" key="6">
    <source>
        <dbReference type="ARBA" id="ARBA00023136"/>
    </source>
</evidence>
<dbReference type="EMBL" id="WKFB01000095">
    <property type="protein sequence ID" value="KAF6736167.1"/>
    <property type="molecule type" value="Genomic_DNA"/>
</dbReference>
<evidence type="ECO:0000256" key="7">
    <source>
        <dbReference type="ARBA" id="ARBA00037428"/>
    </source>
</evidence>
<keyword evidence="6 9" id="KW-0472">Membrane</keyword>
<dbReference type="Gene3D" id="1.10.10.1740">
    <property type="entry name" value="Transmembrane protein 14-like"/>
    <property type="match status" value="1"/>
</dbReference>
<proteinExistence type="inferred from homology"/>
<dbReference type="InterPro" id="IPR005349">
    <property type="entry name" value="TMEM14"/>
</dbReference>
<keyword evidence="4 9" id="KW-1133">Transmembrane helix</keyword>
<reference evidence="10" key="1">
    <citation type="journal article" name="BMC Genomics">
        <title>Long-read sequencing and de novo genome assembly of marine medaka (Oryzias melastigma).</title>
        <authorList>
            <person name="Liang P."/>
            <person name="Saqib H.S.A."/>
            <person name="Ni X."/>
            <person name="Shen Y."/>
        </authorList>
    </citation>
    <scope>NUCLEOTIDE SEQUENCE</scope>
    <source>
        <strain evidence="10">Bigg-433</strain>
    </source>
</reference>
<dbReference type="Pfam" id="PF03647">
    <property type="entry name" value="Tmemb_14"/>
    <property type="match status" value="1"/>
</dbReference>
<evidence type="ECO:0000256" key="8">
    <source>
        <dbReference type="ARBA" id="ARBA00039421"/>
    </source>
</evidence>
<sequence>MAVDWIGFVYAALVTAGGVVGFMKAGSVTSLAAGLLFGLLAALGAYRTSQNPRNVLVSFGAAGTLAVVMGLRFLSSGKFMPAGLMTLTSGLMLVKIIFGIDPDLWGALQPAPHLQIHQELLVFAVDTAIIRRNRLDHTGEHLIFVSTGPGSFSNILTYTVICVTATELWNLGHI</sequence>
<evidence type="ECO:0000256" key="2">
    <source>
        <dbReference type="ARBA" id="ARBA00007590"/>
    </source>
</evidence>
<evidence type="ECO:0000313" key="10">
    <source>
        <dbReference type="EMBL" id="KAF6736167.1"/>
    </source>
</evidence>
<comment type="subcellular location">
    <subcellularLocation>
        <location evidence="1">Membrane</location>
        <topology evidence="1">Multi-pass membrane protein</topology>
    </subcellularLocation>
</comment>
<keyword evidence="3 9" id="KW-0812">Transmembrane</keyword>
<organism evidence="10 11">
    <name type="scientific">Oryzias melastigma</name>
    <name type="common">Marine medaka</name>
    <dbReference type="NCBI Taxonomy" id="30732"/>
    <lineage>
        <taxon>Eukaryota</taxon>
        <taxon>Metazoa</taxon>
        <taxon>Chordata</taxon>
        <taxon>Craniata</taxon>
        <taxon>Vertebrata</taxon>
        <taxon>Euteleostomi</taxon>
        <taxon>Actinopterygii</taxon>
        <taxon>Neopterygii</taxon>
        <taxon>Teleostei</taxon>
        <taxon>Neoteleostei</taxon>
        <taxon>Acanthomorphata</taxon>
        <taxon>Ovalentaria</taxon>
        <taxon>Atherinomorphae</taxon>
        <taxon>Beloniformes</taxon>
        <taxon>Adrianichthyidae</taxon>
        <taxon>Oryziinae</taxon>
        <taxon>Oryzias</taxon>
    </lineage>
</organism>
<evidence type="ECO:0000313" key="11">
    <source>
        <dbReference type="Proteomes" id="UP000646548"/>
    </source>
</evidence>
<dbReference type="Proteomes" id="UP000646548">
    <property type="component" value="Unassembled WGS sequence"/>
</dbReference>
<protein>
    <recommendedName>
        <fullName evidence="8">Transmembrane protein 14C</fullName>
    </recommendedName>
</protein>
<dbReference type="FunFam" id="1.10.10.1740:FF:000002">
    <property type="entry name" value="Transmembrane protein 14C"/>
    <property type="match status" value="1"/>
</dbReference>
<keyword evidence="5" id="KW-0350">Heme biosynthesis</keyword>
<name>A0A834KZG0_ORYME</name>
<dbReference type="AlphaFoldDB" id="A0A834KZG0"/>
<evidence type="ECO:0000256" key="4">
    <source>
        <dbReference type="ARBA" id="ARBA00022989"/>
    </source>
</evidence>
<comment type="similarity">
    <text evidence="2">Belongs to the TMEM14 family.</text>
</comment>
<gene>
    <name evidence="10" type="ORF">FQA47_020372</name>
</gene>